<gene>
    <name evidence="2" type="ORF">QR685DRAFT_223810</name>
</gene>
<protein>
    <submittedName>
        <fullName evidence="2">Uncharacterized protein</fullName>
    </submittedName>
</protein>
<feature type="transmembrane region" description="Helical" evidence="1">
    <location>
        <begin position="60"/>
        <end position="86"/>
    </location>
</feature>
<keyword evidence="3" id="KW-1185">Reference proteome</keyword>
<name>A0ABR3DJV3_NEUIN</name>
<keyword evidence="1" id="KW-0472">Membrane</keyword>
<dbReference type="EMBL" id="JAVLET010000003">
    <property type="protein sequence ID" value="KAL0472056.1"/>
    <property type="molecule type" value="Genomic_DNA"/>
</dbReference>
<evidence type="ECO:0000313" key="2">
    <source>
        <dbReference type="EMBL" id="KAL0472056.1"/>
    </source>
</evidence>
<accession>A0ABR3DJV3</accession>
<comment type="caution">
    <text evidence="2">The sequence shown here is derived from an EMBL/GenBank/DDBJ whole genome shotgun (WGS) entry which is preliminary data.</text>
</comment>
<evidence type="ECO:0000256" key="1">
    <source>
        <dbReference type="SAM" id="Phobius"/>
    </source>
</evidence>
<proteinExistence type="predicted"/>
<dbReference type="Proteomes" id="UP001451303">
    <property type="component" value="Unassembled WGS sequence"/>
</dbReference>
<organism evidence="2 3">
    <name type="scientific">Neurospora intermedia</name>
    <dbReference type="NCBI Taxonomy" id="5142"/>
    <lineage>
        <taxon>Eukaryota</taxon>
        <taxon>Fungi</taxon>
        <taxon>Dikarya</taxon>
        <taxon>Ascomycota</taxon>
        <taxon>Pezizomycotina</taxon>
        <taxon>Sordariomycetes</taxon>
        <taxon>Sordariomycetidae</taxon>
        <taxon>Sordariales</taxon>
        <taxon>Sordariaceae</taxon>
        <taxon>Neurospora</taxon>
    </lineage>
</organism>
<evidence type="ECO:0000313" key="3">
    <source>
        <dbReference type="Proteomes" id="UP001451303"/>
    </source>
</evidence>
<keyword evidence="1" id="KW-1133">Transmembrane helix</keyword>
<keyword evidence="1" id="KW-0812">Transmembrane</keyword>
<reference evidence="2 3" key="1">
    <citation type="submission" date="2023-09" db="EMBL/GenBank/DDBJ databases">
        <title>Multi-omics analysis of a traditional fermented food reveals byproduct-associated fungal strains for waste-to-food upcycling.</title>
        <authorList>
            <consortium name="Lawrence Berkeley National Laboratory"/>
            <person name="Rekdal V.M."/>
            <person name="Villalobos-Escobedo J.M."/>
            <person name="Rodriguez-Valeron N."/>
            <person name="Garcia M.O."/>
            <person name="Vasquez D.P."/>
            <person name="Damayanti I."/>
            <person name="Sorensen P.M."/>
            <person name="Baidoo E.E."/>
            <person name="De Carvalho A.C."/>
            <person name="Riley R."/>
            <person name="Lipzen A."/>
            <person name="He G."/>
            <person name="Yan M."/>
            <person name="Haridas S."/>
            <person name="Daum C."/>
            <person name="Yoshinaga Y."/>
            <person name="Ng V."/>
            <person name="Grigoriev I.V."/>
            <person name="Munk R."/>
            <person name="Nuraida L."/>
            <person name="Wijaya C.H."/>
            <person name="Morales P.-C."/>
            <person name="Keasling J.D."/>
        </authorList>
    </citation>
    <scope>NUCLEOTIDE SEQUENCE [LARGE SCALE GENOMIC DNA]</scope>
    <source>
        <strain evidence="2 3">FGSC 2613</strain>
    </source>
</reference>
<sequence>MEAPLHPTKVPAGGGAGTGFQLPLPSRLSSMFGPLALFLGCVWRARASPEFVSSHPFRSYLTYLLLSLFFFLIITFGFFWCWICALKRHGLTRPSRSLSIGSKHPPLLRACSSPPPPYTKNIPHDPDSSQKAWQRKVQPPAFPDYQDSGHPGPESLDILQPIWPDLRLSDSTLHKTHRINYVYTASAGHATRDTRGLQLLLVVGFLHLFSSTIRGSSRSQTATVSTCSLTTPTPPALSKLRQSLRLHQTIRVALFPVSEPRL</sequence>